<dbReference type="GO" id="GO:0016020">
    <property type="term" value="C:membrane"/>
    <property type="evidence" value="ECO:0007669"/>
    <property type="project" value="TreeGrafter"/>
</dbReference>
<evidence type="ECO:0000256" key="1">
    <source>
        <dbReference type="ARBA" id="ARBA00022801"/>
    </source>
</evidence>
<comment type="caution">
    <text evidence="6">The sequence shown here is derived from an EMBL/GenBank/DDBJ whole genome shotgun (WGS) entry which is preliminary data.</text>
</comment>
<dbReference type="SUPFAM" id="SSF89372">
    <property type="entry name" value="Fucose-specific lectin"/>
    <property type="match status" value="1"/>
</dbReference>
<dbReference type="GO" id="GO:0016740">
    <property type="term" value="F:transferase activity"/>
    <property type="evidence" value="ECO:0007669"/>
    <property type="project" value="UniProtKB-KW"/>
</dbReference>
<dbReference type="GO" id="GO:0016042">
    <property type="term" value="P:lipid catabolic process"/>
    <property type="evidence" value="ECO:0007669"/>
    <property type="project" value="UniProtKB-UniRule"/>
</dbReference>
<evidence type="ECO:0000256" key="3">
    <source>
        <dbReference type="ARBA" id="ARBA00023098"/>
    </source>
</evidence>
<dbReference type="Pfam" id="PF01734">
    <property type="entry name" value="Patatin"/>
    <property type="match status" value="1"/>
</dbReference>
<dbReference type="PANTHER" id="PTHR24185">
    <property type="entry name" value="CALCIUM-INDEPENDENT PHOSPHOLIPASE A2-GAMMA"/>
    <property type="match status" value="1"/>
</dbReference>
<feature type="short sequence motif" description="DGA/G" evidence="4">
    <location>
        <begin position="183"/>
        <end position="185"/>
    </location>
</feature>
<accession>A0AAD7QS10</accession>
<dbReference type="AlphaFoldDB" id="A0AAD7QS10"/>
<sequence>MHRIQPQTKSQKLAKPCDFFDVICGTSTGGLIALMLGRLEMDIDECIQAYIKLSKEIFPKEEPVKWWWWWWRWWSTVAKYFNAYRGKSWFSAEALERCLKETIKEKLGESEVDQEFLTESNSSKVSVCVTRVANRSQTMIRGYPSKMEPPVKCTIWEAARATSAAPLYFDPISIGSLGSIYADGGMGNNNPVWALYNEVRREWSEAQIACLVSIGTGKLETMGLGSGLQEVLRACVDIATETEKTAQQFLAHSDMAKQGRYFRFNVEQGMQGVGLEECKHMDKMDAATQGYLNNHNDELGLCAAKLMNSNKILKDLPQSAEISGYTTAGESGRENMTWRAGPELLLTDQGFSEAAPALAKFGPDLVAVWHGRTELLIFENTRLYWSRFSREGDGTPRRGEINLVHENAHSRERPAVAALAGKLVASWKGVNNETLYFSTLHPGSLDWSNPVQIPGAGSSTGPALALWEMNGLTRVYALWKGIDGDKYAYLAWYDGERWDAPIRLPFVETDANVSLTCPGGEIFVSWKDSRTERIKWMRLDKDGNELLEEPQELGRNVESNLGPALAEVSGTIYAAWKGKGPGPSADVWLTSWPGEGNRFRPAQLVPNSNTDRAPSLSGWDNLLVLAWKGVDSEKSMWWRYG</sequence>
<dbReference type="Proteomes" id="UP001217417">
    <property type="component" value="Unassembled WGS sequence"/>
</dbReference>
<evidence type="ECO:0000259" key="5">
    <source>
        <dbReference type="PROSITE" id="PS51635"/>
    </source>
</evidence>
<dbReference type="EMBL" id="JARPMG010000005">
    <property type="protein sequence ID" value="KAJ8100290.1"/>
    <property type="molecule type" value="Genomic_DNA"/>
</dbReference>
<dbReference type="Gene3D" id="3.40.1090.10">
    <property type="entry name" value="Cytosolic phospholipase A2 catalytic domain"/>
    <property type="match status" value="1"/>
</dbReference>
<dbReference type="SUPFAM" id="SSF52151">
    <property type="entry name" value="FabD/lysophospholipase-like"/>
    <property type="match status" value="1"/>
</dbReference>
<dbReference type="GO" id="GO:0047499">
    <property type="term" value="F:calcium-independent phospholipase A2 activity"/>
    <property type="evidence" value="ECO:0007669"/>
    <property type="project" value="TreeGrafter"/>
</dbReference>
<feature type="domain" description="PNPLA" evidence="5">
    <location>
        <begin position="1"/>
        <end position="196"/>
    </location>
</feature>
<evidence type="ECO:0000256" key="4">
    <source>
        <dbReference type="PROSITE-ProRule" id="PRU01161"/>
    </source>
</evidence>
<keyword evidence="1 4" id="KW-0378">Hydrolase</keyword>
<dbReference type="CDD" id="cd07216">
    <property type="entry name" value="Pat17_PNPLA8_PNPLA9_like3"/>
    <property type="match status" value="1"/>
</dbReference>
<comment type="caution">
    <text evidence="4">Lacks conserved residue(s) required for the propagation of feature annotation.</text>
</comment>
<dbReference type="GO" id="GO:0046486">
    <property type="term" value="P:glycerolipid metabolic process"/>
    <property type="evidence" value="ECO:0007669"/>
    <property type="project" value="UniProtKB-ARBA"/>
</dbReference>
<reference evidence="6" key="1">
    <citation type="submission" date="2023-03" db="EMBL/GenBank/DDBJ databases">
        <title>Near-Complete genome sequence of Lipomyces tetrasporous NRRL Y-64009, an oleaginous yeast capable of growing on lignocellulosic hydrolysates.</title>
        <authorList>
            <consortium name="Lawrence Berkeley National Laboratory"/>
            <person name="Jagtap S.S."/>
            <person name="Liu J.-J."/>
            <person name="Walukiewicz H.E."/>
            <person name="Pangilinan J."/>
            <person name="Lipzen A."/>
            <person name="Ahrendt S."/>
            <person name="Koriabine M."/>
            <person name="Cobaugh K."/>
            <person name="Salamov A."/>
            <person name="Yoshinaga Y."/>
            <person name="Ng V."/>
            <person name="Daum C."/>
            <person name="Grigoriev I.V."/>
            <person name="Slininger P.J."/>
            <person name="Dien B.S."/>
            <person name="Jin Y.-S."/>
            <person name="Rao C.V."/>
        </authorList>
    </citation>
    <scope>NUCLEOTIDE SEQUENCE</scope>
    <source>
        <strain evidence="6">NRRL Y-64009</strain>
    </source>
</reference>
<dbReference type="GeneID" id="80884436"/>
<evidence type="ECO:0000313" key="6">
    <source>
        <dbReference type="EMBL" id="KAJ8100290.1"/>
    </source>
</evidence>
<keyword evidence="3 4" id="KW-0443">Lipid metabolism</keyword>
<feature type="short sequence motif" description="GXSXG" evidence="4">
    <location>
        <begin position="25"/>
        <end position="29"/>
    </location>
</feature>
<feature type="active site" description="Nucleophile" evidence="4">
    <location>
        <position position="27"/>
    </location>
</feature>
<gene>
    <name evidence="6" type="ORF">POJ06DRAFT_267887</name>
</gene>
<dbReference type="PANTHER" id="PTHR24185:SF1">
    <property type="entry name" value="CALCIUM-INDEPENDENT PHOSPHOLIPASE A2-GAMMA"/>
    <property type="match status" value="1"/>
</dbReference>
<proteinExistence type="predicted"/>
<dbReference type="InterPro" id="IPR016035">
    <property type="entry name" value="Acyl_Trfase/lysoPLipase"/>
</dbReference>
<dbReference type="InterPro" id="IPR002641">
    <property type="entry name" value="PNPLA_dom"/>
</dbReference>
<evidence type="ECO:0000313" key="7">
    <source>
        <dbReference type="Proteomes" id="UP001217417"/>
    </source>
</evidence>
<evidence type="ECO:0000256" key="2">
    <source>
        <dbReference type="ARBA" id="ARBA00022963"/>
    </source>
</evidence>
<feature type="active site" description="Proton acceptor" evidence="4">
    <location>
        <position position="183"/>
    </location>
</feature>
<keyword evidence="2 4" id="KW-0442">Lipid degradation</keyword>
<name>A0AAD7QS10_9ASCO</name>
<dbReference type="PROSITE" id="PS51635">
    <property type="entry name" value="PNPLA"/>
    <property type="match status" value="1"/>
</dbReference>
<keyword evidence="7" id="KW-1185">Reference proteome</keyword>
<keyword evidence="6" id="KW-0808">Transferase</keyword>
<organism evidence="6 7">
    <name type="scientific">Lipomyces tetrasporus</name>
    <dbReference type="NCBI Taxonomy" id="54092"/>
    <lineage>
        <taxon>Eukaryota</taxon>
        <taxon>Fungi</taxon>
        <taxon>Dikarya</taxon>
        <taxon>Ascomycota</taxon>
        <taxon>Saccharomycotina</taxon>
        <taxon>Lipomycetes</taxon>
        <taxon>Lipomycetales</taxon>
        <taxon>Lipomycetaceae</taxon>
        <taxon>Lipomyces</taxon>
    </lineage>
</organism>
<protein>
    <submittedName>
        <fullName evidence="6">Acyl transferase/acyl hydrolase/lysophospholipase</fullName>
    </submittedName>
</protein>
<dbReference type="GO" id="GO:0019369">
    <property type="term" value="P:arachidonate metabolic process"/>
    <property type="evidence" value="ECO:0007669"/>
    <property type="project" value="TreeGrafter"/>
</dbReference>
<dbReference type="RefSeq" id="XP_056043740.1">
    <property type="nucleotide sequence ID" value="XM_056189270.1"/>
</dbReference>